<feature type="transmembrane region" description="Helical" evidence="6">
    <location>
        <begin position="132"/>
        <end position="157"/>
    </location>
</feature>
<dbReference type="GO" id="GO:0016020">
    <property type="term" value="C:membrane"/>
    <property type="evidence" value="ECO:0007669"/>
    <property type="project" value="UniProtKB-SubCell"/>
</dbReference>
<reference evidence="8" key="1">
    <citation type="submission" date="2021-03" db="EMBL/GenBank/DDBJ databases">
        <title>Antimicrobial resistance genes in bacteria isolated from Japanese honey, and their potential for conferring macrolide and lincosamide resistance in the American foulbrood pathogen Paenibacillus larvae.</title>
        <authorList>
            <person name="Okamoto M."/>
            <person name="Kumagai M."/>
            <person name="Kanamori H."/>
            <person name="Takamatsu D."/>
        </authorList>
    </citation>
    <scope>NUCLEOTIDE SEQUENCE</scope>
    <source>
        <strain evidence="8">J40TS1</strain>
    </source>
</reference>
<evidence type="ECO:0000313" key="8">
    <source>
        <dbReference type="EMBL" id="GIP16563.1"/>
    </source>
</evidence>
<dbReference type="AlphaFoldDB" id="A0A919YTG9"/>
<name>A0A919YTG9_9BACL</name>
<feature type="transmembrane region" description="Helical" evidence="6">
    <location>
        <begin position="107"/>
        <end position="126"/>
    </location>
</feature>
<feature type="domain" description="TM2" evidence="7">
    <location>
        <begin position="103"/>
        <end position="153"/>
    </location>
</feature>
<evidence type="ECO:0000256" key="1">
    <source>
        <dbReference type="ARBA" id="ARBA00004141"/>
    </source>
</evidence>
<organism evidence="8 9">
    <name type="scientific">Paenibacillus montaniterrae</name>
    <dbReference type="NCBI Taxonomy" id="429341"/>
    <lineage>
        <taxon>Bacteria</taxon>
        <taxon>Bacillati</taxon>
        <taxon>Bacillota</taxon>
        <taxon>Bacilli</taxon>
        <taxon>Bacillales</taxon>
        <taxon>Paenibacillaceae</taxon>
        <taxon>Paenibacillus</taxon>
    </lineage>
</organism>
<dbReference type="InterPro" id="IPR007829">
    <property type="entry name" value="TM2"/>
</dbReference>
<dbReference type="EMBL" id="BOSE01000003">
    <property type="protein sequence ID" value="GIP16563.1"/>
    <property type="molecule type" value="Genomic_DNA"/>
</dbReference>
<proteinExistence type="predicted"/>
<keyword evidence="4 6" id="KW-0472">Membrane</keyword>
<evidence type="ECO:0000256" key="2">
    <source>
        <dbReference type="ARBA" id="ARBA00022692"/>
    </source>
</evidence>
<keyword evidence="9" id="KW-1185">Reference proteome</keyword>
<comment type="caution">
    <text evidence="8">The sequence shown here is derived from an EMBL/GenBank/DDBJ whole genome shotgun (WGS) entry which is preliminary data.</text>
</comment>
<sequence length="169" mass="18941">MATKNCPTCGGAVDYRAAECGYCGSSFAAQSNFQAPPPPPPPNHLYGNQQAAPFNQAQGQPPHFQQHHQPYGHAQSQHYQQPYGQPGMHQYGQPYYQPVYRNPKNKIAAGLLGIFLGGFGIHKFYLGRIGWGIVYLLFCWTYIPAIVGFIEGIVYLATDEERFHMKYSR</sequence>
<comment type="subcellular location">
    <subcellularLocation>
        <location evidence="1">Membrane</location>
        <topology evidence="1">Multi-pass membrane protein</topology>
    </subcellularLocation>
</comment>
<protein>
    <recommendedName>
        <fullName evidence="7">TM2 domain-containing protein</fullName>
    </recommendedName>
</protein>
<evidence type="ECO:0000259" key="7">
    <source>
        <dbReference type="Pfam" id="PF05154"/>
    </source>
</evidence>
<feature type="compositionally biased region" description="Polar residues" evidence="5">
    <location>
        <begin position="74"/>
        <end position="83"/>
    </location>
</feature>
<evidence type="ECO:0000256" key="4">
    <source>
        <dbReference type="ARBA" id="ARBA00023136"/>
    </source>
</evidence>
<evidence type="ECO:0000256" key="5">
    <source>
        <dbReference type="SAM" id="MobiDB-lite"/>
    </source>
</evidence>
<feature type="region of interest" description="Disordered" evidence="5">
    <location>
        <begin position="56"/>
        <end position="83"/>
    </location>
</feature>
<dbReference type="Pfam" id="PF05154">
    <property type="entry name" value="TM2"/>
    <property type="match status" value="1"/>
</dbReference>
<gene>
    <name evidence="8" type="ORF">J40TS1_22050</name>
</gene>
<keyword evidence="2 6" id="KW-0812">Transmembrane</keyword>
<accession>A0A919YTG9</accession>
<feature type="compositionally biased region" description="Low complexity" evidence="5">
    <location>
        <begin position="56"/>
        <end position="69"/>
    </location>
</feature>
<keyword evidence="3 6" id="KW-1133">Transmembrane helix</keyword>
<evidence type="ECO:0000256" key="3">
    <source>
        <dbReference type="ARBA" id="ARBA00022989"/>
    </source>
</evidence>
<evidence type="ECO:0000313" key="9">
    <source>
        <dbReference type="Proteomes" id="UP000683139"/>
    </source>
</evidence>
<evidence type="ECO:0000256" key="6">
    <source>
        <dbReference type="SAM" id="Phobius"/>
    </source>
</evidence>
<dbReference type="Proteomes" id="UP000683139">
    <property type="component" value="Unassembled WGS sequence"/>
</dbReference>